<organism evidence="1">
    <name type="scientific">Arundo donax</name>
    <name type="common">Giant reed</name>
    <name type="synonym">Donax arundinaceus</name>
    <dbReference type="NCBI Taxonomy" id="35708"/>
    <lineage>
        <taxon>Eukaryota</taxon>
        <taxon>Viridiplantae</taxon>
        <taxon>Streptophyta</taxon>
        <taxon>Embryophyta</taxon>
        <taxon>Tracheophyta</taxon>
        <taxon>Spermatophyta</taxon>
        <taxon>Magnoliopsida</taxon>
        <taxon>Liliopsida</taxon>
        <taxon>Poales</taxon>
        <taxon>Poaceae</taxon>
        <taxon>PACMAD clade</taxon>
        <taxon>Arundinoideae</taxon>
        <taxon>Arundineae</taxon>
        <taxon>Arundo</taxon>
    </lineage>
</organism>
<reference evidence="1" key="2">
    <citation type="journal article" date="2015" name="Data Brief">
        <title>Shoot transcriptome of the giant reed, Arundo donax.</title>
        <authorList>
            <person name="Barrero R.A."/>
            <person name="Guerrero F.D."/>
            <person name="Moolhuijzen P."/>
            <person name="Goolsby J.A."/>
            <person name="Tidwell J."/>
            <person name="Bellgard S.E."/>
            <person name="Bellgard M.I."/>
        </authorList>
    </citation>
    <scope>NUCLEOTIDE SEQUENCE</scope>
    <source>
        <tissue evidence="1">Shoot tissue taken approximately 20 cm above the soil surface</tissue>
    </source>
</reference>
<reference evidence="1" key="1">
    <citation type="submission" date="2014-09" db="EMBL/GenBank/DDBJ databases">
        <authorList>
            <person name="Magalhaes I.L.F."/>
            <person name="Oliveira U."/>
            <person name="Santos F.R."/>
            <person name="Vidigal T.H.D.A."/>
            <person name="Brescovit A.D."/>
            <person name="Santos A.J."/>
        </authorList>
    </citation>
    <scope>NUCLEOTIDE SEQUENCE</scope>
    <source>
        <tissue evidence="1">Shoot tissue taken approximately 20 cm above the soil surface</tissue>
    </source>
</reference>
<sequence>MLCKGAPLSILFLCTFDLNPSIVPRLFLMR</sequence>
<accession>A0A0A9A6J4</accession>
<proteinExistence type="predicted"/>
<protein>
    <submittedName>
        <fullName evidence="1">Uncharacterized protein</fullName>
    </submittedName>
</protein>
<name>A0A0A9A6J4_ARUDO</name>
<dbReference type="AlphaFoldDB" id="A0A0A9A6J4"/>
<dbReference type="EMBL" id="GBRH01250571">
    <property type="protein sequence ID" value="JAD47324.1"/>
    <property type="molecule type" value="Transcribed_RNA"/>
</dbReference>
<evidence type="ECO:0000313" key="1">
    <source>
        <dbReference type="EMBL" id="JAD47324.1"/>
    </source>
</evidence>